<organism evidence="4 5">
    <name type="scientific">Actinospica durhamensis</name>
    <dbReference type="NCBI Taxonomy" id="1508375"/>
    <lineage>
        <taxon>Bacteria</taxon>
        <taxon>Bacillati</taxon>
        <taxon>Actinomycetota</taxon>
        <taxon>Actinomycetes</taxon>
        <taxon>Catenulisporales</taxon>
        <taxon>Actinospicaceae</taxon>
        <taxon>Actinospica</taxon>
    </lineage>
</organism>
<dbReference type="RefSeq" id="WP_212527544.1">
    <property type="nucleotide sequence ID" value="NZ_JAGSOG010000021.1"/>
</dbReference>
<sequence>MVSQLTPSDRGVLAAAVADSLVVLSDPGASRSGLYYWGLAKPWNEAVAAALRAVDEPRVTKVGEALAGEPENASHYRELRSALEEAEADAPGLAALLEAGWQAQCNSRIGYHVGPRYDAAAGSRAVTADELRVVAPGEKLAADVPAEVLVVIPFRDRNTGGARLRNLLACLIGLRDQSFPRESYRVAVVECDDRPRWREVIEPYADTYLFAEKADRFNKSWTVNAGVVNSPGDAAVVCILDADVLPDRDFIARNAARFTRAGVGGHLPYRAMSCVDYASAEWAIRERVNGGAADPAHLRAFQLRRPPGLCNWVRTGVFHKVSGFDERYEGWGGEDNDFVYRLDPVAPIDVFDDWIMHLPHPPASELRADGELVNAHIPPLSWQPGQEIGRLDRFAAKG</sequence>
<evidence type="ECO:0000256" key="1">
    <source>
        <dbReference type="ARBA" id="ARBA00022679"/>
    </source>
</evidence>
<reference evidence="4" key="1">
    <citation type="submission" date="2021-04" db="EMBL/GenBank/DDBJ databases">
        <title>Genome based classification of Actinospica acidithermotolerans sp. nov., an actinobacterium isolated from an Indonesian hot spring.</title>
        <authorList>
            <person name="Kusuma A.B."/>
            <person name="Putra K.E."/>
            <person name="Nafisah S."/>
            <person name="Loh J."/>
            <person name="Nouioui I."/>
            <person name="Goodfellow M."/>
        </authorList>
    </citation>
    <scope>NUCLEOTIDE SEQUENCE</scope>
    <source>
        <strain evidence="4">CSCA 57</strain>
    </source>
</reference>
<name>A0A941ELC4_9ACTN</name>
<dbReference type="Proteomes" id="UP000675781">
    <property type="component" value="Unassembled WGS sequence"/>
</dbReference>
<dbReference type="EMBL" id="JAGSOG010000021">
    <property type="protein sequence ID" value="MBR7833020.1"/>
    <property type="molecule type" value="Genomic_DNA"/>
</dbReference>
<dbReference type="Gene3D" id="3.90.550.10">
    <property type="entry name" value="Spore Coat Polysaccharide Biosynthesis Protein SpsA, Chain A"/>
    <property type="match status" value="1"/>
</dbReference>
<keyword evidence="1 4" id="KW-0808">Transferase</keyword>
<feature type="domain" description="Glycosyltransferase 2-like" evidence="2">
    <location>
        <begin position="150"/>
        <end position="283"/>
    </location>
</feature>
<keyword evidence="5" id="KW-1185">Reference proteome</keyword>
<evidence type="ECO:0000313" key="4">
    <source>
        <dbReference type="EMBL" id="MBR7833020.1"/>
    </source>
</evidence>
<dbReference type="InterPro" id="IPR001173">
    <property type="entry name" value="Glyco_trans_2-like"/>
</dbReference>
<proteinExistence type="predicted"/>
<comment type="caution">
    <text evidence="4">The sequence shown here is derived from an EMBL/GenBank/DDBJ whole genome shotgun (WGS) entry which is preliminary data.</text>
</comment>
<dbReference type="AlphaFoldDB" id="A0A941ELC4"/>
<dbReference type="Pfam" id="PF02709">
    <property type="entry name" value="Glyco_transf_7C"/>
    <property type="match status" value="1"/>
</dbReference>
<keyword evidence="4" id="KW-0328">Glycosyltransferase</keyword>
<dbReference type="InterPro" id="IPR029044">
    <property type="entry name" value="Nucleotide-diphossugar_trans"/>
</dbReference>
<dbReference type="Pfam" id="PF00535">
    <property type="entry name" value="Glycos_transf_2"/>
    <property type="match status" value="1"/>
</dbReference>
<gene>
    <name evidence="4" type="ORF">KDL01_07085</name>
</gene>
<evidence type="ECO:0000313" key="5">
    <source>
        <dbReference type="Proteomes" id="UP000675781"/>
    </source>
</evidence>
<dbReference type="SUPFAM" id="SSF53448">
    <property type="entry name" value="Nucleotide-diphospho-sugar transferases"/>
    <property type="match status" value="1"/>
</dbReference>
<protein>
    <submittedName>
        <fullName evidence="4">Glycosyltransferase</fullName>
        <ecNumber evidence="4">2.4.-.-</ecNumber>
    </submittedName>
</protein>
<dbReference type="InterPro" id="IPR027791">
    <property type="entry name" value="Galactosyl_T_C"/>
</dbReference>
<dbReference type="GO" id="GO:0016757">
    <property type="term" value="F:glycosyltransferase activity"/>
    <property type="evidence" value="ECO:0007669"/>
    <property type="project" value="UniProtKB-KW"/>
</dbReference>
<evidence type="ECO:0000259" key="2">
    <source>
        <dbReference type="Pfam" id="PF00535"/>
    </source>
</evidence>
<accession>A0A941ELC4</accession>
<evidence type="ECO:0000259" key="3">
    <source>
        <dbReference type="Pfam" id="PF02709"/>
    </source>
</evidence>
<dbReference type="EC" id="2.4.-.-" evidence="4"/>
<feature type="domain" description="Galactosyltransferase C-terminal" evidence="3">
    <location>
        <begin position="317"/>
        <end position="342"/>
    </location>
</feature>